<keyword evidence="3" id="KW-0804">Transcription</keyword>
<evidence type="ECO:0000313" key="7">
    <source>
        <dbReference type="Proteomes" id="UP001321520"/>
    </source>
</evidence>
<accession>A0ABY9EFF8</accession>
<keyword evidence="7" id="KW-1185">Reference proteome</keyword>
<keyword evidence="1" id="KW-0805">Transcription regulation</keyword>
<evidence type="ECO:0000256" key="2">
    <source>
        <dbReference type="ARBA" id="ARBA00023125"/>
    </source>
</evidence>
<evidence type="ECO:0000256" key="3">
    <source>
        <dbReference type="ARBA" id="ARBA00023163"/>
    </source>
</evidence>
<dbReference type="PANTHER" id="PTHR30055:SF234">
    <property type="entry name" value="HTH-TYPE TRANSCRIPTIONAL REGULATOR BETI"/>
    <property type="match status" value="1"/>
</dbReference>
<name>A0ABY9EFF8_9GAMM</name>
<organism evidence="6 7">
    <name type="scientific">Microbulbifer spongiae</name>
    <dbReference type="NCBI Taxonomy" id="2944933"/>
    <lineage>
        <taxon>Bacteria</taxon>
        <taxon>Pseudomonadati</taxon>
        <taxon>Pseudomonadota</taxon>
        <taxon>Gammaproteobacteria</taxon>
        <taxon>Cellvibrionales</taxon>
        <taxon>Microbulbiferaceae</taxon>
        <taxon>Microbulbifer</taxon>
    </lineage>
</organism>
<dbReference type="RefSeq" id="WP_301418136.1">
    <property type="nucleotide sequence ID" value="NZ_CP098023.1"/>
</dbReference>
<feature type="DNA-binding region" description="H-T-H motif" evidence="4">
    <location>
        <begin position="31"/>
        <end position="50"/>
    </location>
</feature>
<keyword evidence="2 4" id="KW-0238">DNA-binding</keyword>
<dbReference type="EMBL" id="CP098023">
    <property type="protein sequence ID" value="WKD51146.1"/>
    <property type="molecule type" value="Genomic_DNA"/>
</dbReference>
<dbReference type="InterPro" id="IPR050109">
    <property type="entry name" value="HTH-type_TetR-like_transc_reg"/>
</dbReference>
<proteinExistence type="predicted"/>
<feature type="domain" description="HTH tetR-type" evidence="5">
    <location>
        <begin position="8"/>
        <end position="68"/>
    </location>
</feature>
<dbReference type="Proteomes" id="UP001321520">
    <property type="component" value="Chromosome"/>
</dbReference>
<evidence type="ECO:0000313" key="6">
    <source>
        <dbReference type="EMBL" id="WKD51146.1"/>
    </source>
</evidence>
<dbReference type="PANTHER" id="PTHR30055">
    <property type="entry name" value="HTH-TYPE TRANSCRIPTIONAL REGULATOR RUTR"/>
    <property type="match status" value="1"/>
</dbReference>
<evidence type="ECO:0000256" key="1">
    <source>
        <dbReference type="ARBA" id="ARBA00023015"/>
    </source>
</evidence>
<evidence type="ECO:0000259" key="5">
    <source>
        <dbReference type="PROSITE" id="PS50977"/>
    </source>
</evidence>
<dbReference type="PROSITE" id="PS50977">
    <property type="entry name" value="HTH_TETR_2"/>
    <property type="match status" value="1"/>
</dbReference>
<dbReference type="Gene3D" id="1.10.357.10">
    <property type="entry name" value="Tetracycline Repressor, domain 2"/>
    <property type="match status" value="1"/>
</dbReference>
<dbReference type="InterPro" id="IPR001647">
    <property type="entry name" value="HTH_TetR"/>
</dbReference>
<evidence type="ECO:0000256" key="4">
    <source>
        <dbReference type="PROSITE-ProRule" id="PRU00335"/>
    </source>
</evidence>
<sequence>MPRPSLKAERTETILDAVETCVIQYGVHGTTLEKIAEVADMRRSLLRHNIGNREAILDAFLDRFFTNSEHEVATMLSCLPGQDRIPILLDLLFDEYQSTSQLALVALSLTAAAASDTTIRERLHTWNHQFVVTMTDELARSYPNTNRDDVYAAAAGLVGIYFNTESLAPLGDMQTIRQASKHAAERLIETLEGQGS</sequence>
<gene>
    <name evidence="6" type="ORF">M8T91_06960</name>
</gene>
<dbReference type="SUPFAM" id="SSF46689">
    <property type="entry name" value="Homeodomain-like"/>
    <property type="match status" value="1"/>
</dbReference>
<protein>
    <submittedName>
        <fullName evidence="6">TetR/AcrR family transcriptional regulator</fullName>
    </submittedName>
</protein>
<reference evidence="6 7" key="1">
    <citation type="submission" date="2022-05" db="EMBL/GenBank/DDBJ databases">
        <title>Microbulbifer sp. nov., isolated from sponge.</title>
        <authorList>
            <person name="Gao L."/>
        </authorList>
    </citation>
    <scope>NUCLEOTIDE SEQUENCE [LARGE SCALE GENOMIC DNA]</scope>
    <source>
        <strain evidence="6 7">MI-G</strain>
    </source>
</reference>
<dbReference type="InterPro" id="IPR009057">
    <property type="entry name" value="Homeodomain-like_sf"/>
</dbReference>